<feature type="region of interest" description="Disordered" evidence="1">
    <location>
        <begin position="12"/>
        <end position="60"/>
    </location>
</feature>
<proteinExistence type="predicted"/>
<sequence length="316" mass="34253">MRDDSCPSLRIGTTHYCRRRRQKGPTHSPRGPVPLSGRLPQDRPANHACRARDRRGVGGDTDCLSRKSFPLAATRPTLACDWSGGDVRAVGMGHDDASAERSSPVGRLGGSVSRRLFSFNGCVDIIAHARARGRGEKVVGRNHEGSWTGGDIPRADTSHFPASRVPDYAAQMSPSLLALNAVLSSRSSELSQTPLGYAAGVQCARATPLRGDGDGARFAAVAICKRAHPAQVVVRRRLLLLLLLLHTMLDCVNESGGEQSRRRAIVLWRLLRLLRHAGSAVFGRAQSKQEQRIAQCFADAAWRRTCAGGDWIVECP</sequence>
<evidence type="ECO:0000313" key="2">
    <source>
        <dbReference type="Proteomes" id="UP000504637"/>
    </source>
</evidence>
<protein>
    <submittedName>
        <fullName evidence="3">Uncharacterized protein</fullName>
    </submittedName>
</protein>
<accession>A0A6J3LTB0</accession>
<evidence type="ECO:0000313" key="3">
    <source>
        <dbReference type="RefSeq" id="XP_033456051.1"/>
    </source>
</evidence>
<feature type="compositionally biased region" description="Basic and acidic residues" evidence="1">
    <location>
        <begin position="40"/>
        <end position="57"/>
    </location>
</feature>
<name>A0A6J3LTB0_9PEZI</name>
<organism evidence="3">
    <name type="scientific">Dissoconium aciculare CBS 342.82</name>
    <dbReference type="NCBI Taxonomy" id="1314786"/>
    <lineage>
        <taxon>Eukaryota</taxon>
        <taxon>Fungi</taxon>
        <taxon>Dikarya</taxon>
        <taxon>Ascomycota</taxon>
        <taxon>Pezizomycotina</taxon>
        <taxon>Dothideomycetes</taxon>
        <taxon>Dothideomycetidae</taxon>
        <taxon>Mycosphaerellales</taxon>
        <taxon>Dissoconiaceae</taxon>
        <taxon>Dissoconium</taxon>
    </lineage>
</organism>
<evidence type="ECO:0000256" key="1">
    <source>
        <dbReference type="SAM" id="MobiDB-lite"/>
    </source>
</evidence>
<reference evidence="3" key="1">
    <citation type="submission" date="2020-01" db="EMBL/GenBank/DDBJ databases">
        <authorList>
            <consortium name="DOE Joint Genome Institute"/>
            <person name="Haridas S."/>
            <person name="Albert R."/>
            <person name="Binder M."/>
            <person name="Bloem J."/>
            <person name="Labutti K."/>
            <person name="Salamov A."/>
            <person name="Andreopoulos B."/>
            <person name="Baker S.E."/>
            <person name="Barry K."/>
            <person name="Bills G."/>
            <person name="Bluhm B.H."/>
            <person name="Cannon C."/>
            <person name="Castanera R."/>
            <person name="Culley D.E."/>
            <person name="Daum C."/>
            <person name="Ezra D."/>
            <person name="Gonzalez J.B."/>
            <person name="Henrissat B."/>
            <person name="Kuo A."/>
            <person name="Liang C."/>
            <person name="Lipzen A."/>
            <person name="Lutzoni F."/>
            <person name="Magnuson J."/>
            <person name="Mondo S."/>
            <person name="Nolan M."/>
            <person name="Ohm R."/>
            <person name="Pangilinan J."/>
            <person name="Park H.-J."/>
            <person name="Ramirez L."/>
            <person name="Alfaro M."/>
            <person name="Sun H."/>
            <person name="Tritt A."/>
            <person name="Yoshinaga Y."/>
            <person name="Zwiers L.-H."/>
            <person name="Turgeon B.G."/>
            <person name="Goodwin S.B."/>
            <person name="Spatafora J.W."/>
            <person name="Crous P.W."/>
            <person name="Grigoriev I.V."/>
        </authorList>
    </citation>
    <scope>NUCLEOTIDE SEQUENCE</scope>
    <source>
        <strain evidence="3">CBS 342.82</strain>
    </source>
</reference>
<gene>
    <name evidence="3" type="ORF">K489DRAFT_373986</name>
</gene>
<dbReference type="AlphaFoldDB" id="A0A6J3LTB0"/>
<dbReference type="GeneID" id="54361278"/>
<reference evidence="3" key="3">
    <citation type="submission" date="2025-08" db="UniProtKB">
        <authorList>
            <consortium name="RefSeq"/>
        </authorList>
    </citation>
    <scope>IDENTIFICATION</scope>
    <source>
        <strain evidence="3">CBS 342.82</strain>
    </source>
</reference>
<dbReference type="Proteomes" id="UP000504637">
    <property type="component" value="Unplaced"/>
</dbReference>
<dbReference type="RefSeq" id="XP_033456051.1">
    <property type="nucleotide sequence ID" value="XM_033603478.1"/>
</dbReference>
<keyword evidence="2" id="KW-1185">Reference proteome</keyword>
<reference evidence="3" key="2">
    <citation type="submission" date="2020-04" db="EMBL/GenBank/DDBJ databases">
        <authorList>
            <consortium name="NCBI Genome Project"/>
        </authorList>
    </citation>
    <scope>NUCLEOTIDE SEQUENCE</scope>
    <source>
        <strain evidence="3">CBS 342.82</strain>
    </source>
</reference>